<dbReference type="InterPro" id="IPR036291">
    <property type="entry name" value="NAD(P)-bd_dom_sf"/>
</dbReference>
<dbReference type="PANTHER" id="PTHR10996">
    <property type="entry name" value="2-HYDROXYACID DEHYDROGENASE-RELATED"/>
    <property type="match status" value="1"/>
</dbReference>
<evidence type="ECO:0000256" key="1">
    <source>
        <dbReference type="ARBA" id="ARBA00023002"/>
    </source>
</evidence>
<dbReference type="Pfam" id="PF02826">
    <property type="entry name" value="2-Hacid_dh_C"/>
    <property type="match status" value="1"/>
</dbReference>
<dbReference type="InterPro" id="IPR029752">
    <property type="entry name" value="D-isomer_DH_CS1"/>
</dbReference>
<comment type="similarity">
    <text evidence="3">Belongs to the D-isomer specific 2-hydroxyacid dehydrogenase family.</text>
</comment>
<dbReference type="EMBL" id="JBHTJV010000010">
    <property type="protein sequence ID" value="MFD0917230.1"/>
    <property type="molecule type" value="Genomic_DNA"/>
</dbReference>
<comment type="caution">
    <text evidence="6">The sequence shown here is derived from an EMBL/GenBank/DDBJ whole genome shotgun (WGS) entry which is preliminary data.</text>
</comment>
<keyword evidence="1 3" id="KW-0560">Oxidoreductase</keyword>
<dbReference type="CDD" id="cd12156">
    <property type="entry name" value="HPPR"/>
    <property type="match status" value="1"/>
</dbReference>
<dbReference type="InterPro" id="IPR050223">
    <property type="entry name" value="D-isomer_2-hydroxyacid_DH"/>
</dbReference>
<dbReference type="PANTHER" id="PTHR10996:SF178">
    <property type="entry name" value="2-HYDROXYACID DEHYDROGENASE YGL185C-RELATED"/>
    <property type="match status" value="1"/>
</dbReference>
<dbReference type="SUPFAM" id="SSF52283">
    <property type="entry name" value="Formate/glycerate dehydrogenase catalytic domain-like"/>
    <property type="match status" value="1"/>
</dbReference>
<dbReference type="Proteomes" id="UP001597101">
    <property type="component" value="Unassembled WGS sequence"/>
</dbReference>
<dbReference type="Pfam" id="PF00389">
    <property type="entry name" value="2-Hacid_dh"/>
    <property type="match status" value="1"/>
</dbReference>
<sequence>MSKELLIIGNFNPPIADKLSDLYTVHHTTKDEIAASDGKNFQGVTAVATFGYAPQNLIDKLPSLEMISSFGVGYDGVAAEHAASKGIMVGHTPDVLNDDVANTTIMLLLATMRRLVLHDKYVRSGAWEKNGDAPLTRSIAGKTVGIVGLGRIGEAIAHKLSVFNCEVVYHSRNEKPGVAHRYYGDLVEMASASDVLIVITPGGPATNKLINTDVMNALGPDGTIINLSRGTVIDEQAMISALSEGRLGAAGLDVFEKEPHVPEVLCKMDNVVLQPHVGSATEETRAAMAQRVVDNLRAFEMKGAPINLVPECEKLRS</sequence>
<evidence type="ECO:0000313" key="6">
    <source>
        <dbReference type="EMBL" id="MFD0917230.1"/>
    </source>
</evidence>
<evidence type="ECO:0000256" key="2">
    <source>
        <dbReference type="ARBA" id="ARBA00023027"/>
    </source>
</evidence>
<name>A0ABW3FGE8_9HYPH</name>
<dbReference type="InterPro" id="IPR006139">
    <property type="entry name" value="D-isomer_2_OHA_DH_cat_dom"/>
</dbReference>
<dbReference type="SUPFAM" id="SSF51735">
    <property type="entry name" value="NAD(P)-binding Rossmann-fold domains"/>
    <property type="match status" value="1"/>
</dbReference>
<feature type="domain" description="D-isomer specific 2-hydroxyacid dehydrogenase NAD-binding" evidence="5">
    <location>
        <begin position="105"/>
        <end position="278"/>
    </location>
</feature>
<dbReference type="RefSeq" id="WP_377213088.1">
    <property type="nucleotide sequence ID" value="NZ_JBHTJV010000010.1"/>
</dbReference>
<evidence type="ECO:0000259" key="5">
    <source>
        <dbReference type="Pfam" id="PF02826"/>
    </source>
</evidence>
<evidence type="ECO:0000259" key="4">
    <source>
        <dbReference type="Pfam" id="PF00389"/>
    </source>
</evidence>
<evidence type="ECO:0000313" key="7">
    <source>
        <dbReference type="Proteomes" id="UP001597101"/>
    </source>
</evidence>
<protein>
    <submittedName>
        <fullName evidence="6">2-hydroxyacid dehydrogenase</fullName>
    </submittedName>
</protein>
<dbReference type="PROSITE" id="PS00065">
    <property type="entry name" value="D_2_HYDROXYACID_DH_1"/>
    <property type="match status" value="1"/>
</dbReference>
<gene>
    <name evidence="6" type="ORF">ACFQ14_12490</name>
</gene>
<evidence type="ECO:0000256" key="3">
    <source>
        <dbReference type="RuleBase" id="RU003719"/>
    </source>
</evidence>
<dbReference type="InterPro" id="IPR006140">
    <property type="entry name" value="D-isomer_DH_NAD-bd"/>
</dbReference>
<keyword evidence="7" id="KW-1185">Reference proteome</keyword>
<accession>A0ABW3FGE8</accession>
<keyword evidence="2" id="KW-0520">NAD</keyword>
<feature type="domain" description="D-isomer specific 2-hydroxyacid dehydrogenase catalytic" evidence="4">
    <location>
        <begin position="38"/>
        <end position="309"/>
    </location>
</feature>
<organism evidence="6 7">
    <name type="scientific">Pseudahrensia aquimaris</name>
    <dbReference type="NCBI Taxonomy" id="744461"/>
    <lineage>
        <taxon>Bacteria</taxon>
        <taxon>Pseudomonadati</taxon>
        <taxon>Pseudomonadota</taxon>
        <taxon>Alphaproteobacteria</taxon>
        <taxon>Hyphomicrobiales</taxon>
        <taxon>Ahrensiaceae</taxon>
        <taxon>Pseudahrensia</taxon>
    </lineage>
</organism>
<proteinExistence type="inferred from homology"/>
<reference evidence="7" key="1">
    <citation type="journal article" date="2019" name="Int. J. Syst. Evol. Microbiol.">
        <title>The Global Catalogue of Microorganisms (GCM) 10K type strain sequencing project: providing services to taxonomists for standard genome sequencing and annotation.</title>
        <authorList>
            <consortium name="The Broad Institute Genomics Platform"/>
            <consortium name="The Broad Institute Genome Sequencing Center for Infectious Disease"/>
            <person name="Wu L."/>
            <person name="Ma J."/>
        </authorList>
    </citation>
    <scope>NUCLEOTIDE SEQUENCE [LARGE SCALE GENOMIC DNA]</scope>
    <source>
        <strain evidence="7">CCUG 60023</strain>
    </source>
</reference>
<dbReference type="Gene3D" id="3.40.50.720">
    <property type="entry name" value="NAD(P)-binding Rossmann-like Domain"/>
    <property type="match status" value="2"/>
</dbReference>